<evidence type="ECO:0000256" key="9">
    <source>
        <dbReference type="ARBA" id="ARBA00023160"/>
    </source>
</evidence>
<comment type="pathway">
    <text evidence="1">Lipid metabolism; malonyl-CoA biosynthesis; malonyl-CoA from acetyl-CoA: step 1/1.</text>
</comment>
<dbReference type="UniPathway" id="UPA00655">
    <property type="reaction ID" value="UER00711"/>
</dbReference>
<evidence type="ECO:0000313" key="14">
    <source>
        <dbReference type="Proteomes" id="UP000292886"/>
    </source>
</evidence>
<dbReference type="KEGG" id="wei:EQG49_01135"/>
<keyword evidence="5" id="KW-0547">Nucleotide-binding</keyword>
<evidence type="ECO:0000256" key="1">
    <source>
        <dbReference type="ARBA" id="ARBA00004956"/>
    </source>
</evidence>
<dbReference type="PANTHER" id="PTHR42853">
    <property type="entry name" value="ACETYL-COENZYME A CARBOXYLASE CARBOXYL TRANSFERASE SUBUNIT ALPHA"/>
    <property type="match status" value="1"/>
</dbReference>
<dbReference type="PRINTS" id="PR01069">
    <property type="entry name" value="ACCCTRFRASEA"/>
</dbReference>
<dbReference type="PANTHER" id="PTHR42853:SF3">
    <property type="entry name" value="ACETYL-COENZYME A CARBOXYLASE CARBOXYL TRANSFERASE SUBUNIT ALPHA, CHLOROPLASTIC"/>
    <property type="match status" value="1"/>
</dbReference>
<evidence type="ECO:0000313" key="13">
    <source>
        <dbReference type="EMBL" id="QBO35154.1"/>
    </source>
</evidence>
<dbReference type="InterPro" id="IPR029045">
    <property type="entry name" value="ClpP/crotonase-like_dom_sf"/>
</dbReference>
<feature type="domain" description="PAS" evidence="11">
    <location>
        <begin position="193"/>
        <end position="237"/>
    </location>
</feature>
<evidence type="ECO:0000256" key="7">
    <source>
        <dbReference type="ARBA" id="ARBA00022840"/>
    </source>
</evidence>
<gene>
    <name evidence="13" type="ORF">EQG49_01135</name>
</gene>
<dbReference type="PROSITE" id="PS50989">
    <property type="entry name" value="COA_CT_CTER"/>
    <property type="match status" value="1"/>
</dbReference>
<dbReference type="Gene3D" id="3.90.226.10">
    <property type="entry name" value="2-enoyl-CoA Hydratase, Chain A, domain 1"/>
    <property type="match status" value="1"/>
</dbReference>
<reference evidence="14" key="1">
    <citation type="submission" date="2019-03" db="EMBL/GenBank/DDBJ databases">
        <title>Weissella sp. 26KH-42 Genome sequencing.</title>
        <authorList>
            <person name="Heo J."/>
            <person name="Kim S.-J."/>
            <person name="Kim J.-S."/>
            <person name="Hong S.-B."/>
            <person name="Kwon S.-W."/>
        </authorList>
    </citation>
    <scope>NUCLEOTIDE SEQUENCE [LARGE SCALE GENOMIC DNA]</scope>
    <source>
        <strain evidence="14">26KH-42</strain>
    </source>
</reference>
<keyword evidence="4 13" id="KW-0808">Transferase</keyword>
<keyword evidence="7" id="KW-0067">ATP-binding</keyword>
<dbReference type="GO" id="GO:2001295">
    <property type="term" value="P:malonyl-CoA biosynthetic process"/>
    <property type="evidence" value="ECO:0007669"/>
    <property type="project" value="UniProtKB-UniPathway"/>
</dbReference>
<dbReference type="RefSeq" id="WP_133362234.1">
    <property type="nucleotide sequence ID" value="NZ_CP037940.1"/>
</dbReference>
<evidence type="ECO:0000256" key="5">
    <source>
        <dbReference type="ARBA" id="ARBA00022741"/>
    </source>
</evidence>
<evidence type="ECO:0000256" key="10">
    <source>
        <dbReference type="ARBA" id="ARBA00049152"/>
    </source>
</evidence>
<dbReference type="InterPro" id="IPR011763">
    <property type="entry name" value="COA_CT_C"/>
</dbReference>
<keyword evidence="9" id="KW-0275">Fatty acid biosynthesis</keyword>
<sequence length="260" mass="28534">MSIFKRELTPTEVVKLAREDRYSALELINGVVHDFIELHGDRQAFDDPAIVGGIGMLAEQPVTIIAIDKGREFADKMRTHNGSPLPSGYRKAQRLMQQAAKFNRPVITLINTPGAYPGKDAEEMGQGQAIAESILQSITLPVPMIAIVYGEGGSGGALALATSDQVWMFEHATYSVLSPEGFAAILWKDASRSSEAADLLGLTPKDLLGKGVIEQIVPDQRRTDKLFAWLQKQLTAEIATLQALTPAELVAQRYQRFRQF</sequence>
<dbReference type="SUPFAM" id="SSF52096">
    <property type="entry name" value="ClpP/crotonase"/>
    <property type="match status" value="1"/>
</dbReference>
<protein>
    <recommendedName>
        <fullName evidence="2">acetyl-CoA carboxytransferase</fullName>
        <ecNumber evidence="2">2.1.3.15</ecNumber>
    </recommendedName>
</protein>
<organism evidence="13 14">
    <name type="scientific">Periweissella cryptocerci</name>
    <dbReference type="NCBI Taxonomy" id="2506420"/>
    <lineage>
        <taxon>Bacteria</taxon>
        <taxon>Bacillati</taxon>
        <taxon>Bacillota</taxon>
        <taxon>Bacilli</taxon>
        <taxon>Lactobacillales</taxon>
        <taxon>Lactobacillaceae</taxon>
        <taxon>Periweissella</taxon>
    </lineage>
</organism>
<dbReference type="GO" id="GO:0003989">
    <property type="term" value="F:acetyl-CoA carboxylase activity"/>
    <property type="evidence" value="ECO:0007669"/>
    <property type="project" value="InterPro"/>
</dbReference>
<evidence type="ECO:0000259" key="12">
    <source>
        <dbReference type="PROSITE" id="PS50989"/>
    </source>
</evidence>
<keyword evidence="14" id="KW-1185">Reference proteome</keyword>
<dbReference type="EC" id="2.1.3.15" evidence="2"/>
<comment type="catalytic activity">
    <reaction evidence="10">
        <text>N(6)-carboxybiotinyl-L-lysyl-[protein] + acetyl-CoA = N(6)-biotinyl-L-lysyl-[protein] + malonyl-CoA</text>
        <dbReference type="Rhea" id="RHEA:54728"/>
        <dbReference type="Rhea" id="RHEA-COMP:10505"/>
        <dbReference type="Rhea" id="RHEA-COMP:10506"/>
        <dbReference type="ChEBI" id="CHEBI:57288"/>
        <dbReference type="ChEBI" id="CHEBI:57384"/>
        <dbReference type="ChEBI" id="CHEBI:83144"/>
        <dbReference type="ChEBI" id="CHEBI:83145"/>
        <dbReference type="EC" id="2.1.3.15"/>
    </reaction>
</comment>
<evidence type="ECO:0000259" key="11">
    <source>
        <dbReference type="PROSITE" id="PS50112"/>
    </source>
</evidence>
<dbReference type="GO" id="GO:0009317">
    <property type="term" value="C:acetyl-CoA carboxylase complex"/>
    <property type="evidence" value="ECO:0007669"/>
    <property type="project" value="InterPro"/>
</dbReference>
<evidence type="ECO:0000256" key="2">
    <source>
        <dbReference type="ARBA" id="ARBA00011883"/>
    </source>
</evidence>
<proteinExistence type="predicted"/>
<dbReference type="OrthoDB" id="9808023at2"/>
<dbReference type="GO" id="GO:0006633">
    <property type="term" value="P:fatty acid biosynthetic process"/>
    <property type="evidence" value="ECO:0007669"/>
    <property type="project" value="UniProtKB-KW"/>
</dbReference>
<dbReference type="NCBIfam" id="NF041504">
    <property type="entry name" value="AccA_sub"/>
    <property type="match status" value="1"/>
</dbReference>
<dbReference type="PROSITE" id="PS50112">
    <property type="entry name" value="PAS"/>
    <property type="match status" value="1"/>
</dbReference>
<dbReference type="Pfam" id="PF03255">
    <property type="entry name" value="ACCA"/>
    <property type="match status" value="1"/>
</dbReference>
<evidence type="ECO:0000256" key="6">
    <source>
        <dbReference type="ARBA" id="ARBA00022832"/>
    </source>
</evidence>
<feature type="domain" description="CoA carboxyltransferase C-terminal" evidence="12">
    <location>
        <begin position="1"/>
        <end position="246"/>
    </location>
</feature>
<dbReference type="EMBL" id="CP037940">
    <property type="protein sequence ID" value="QBO35154.1"/>
    <property type="molecule type" value="Genomic_DNA"/>
</dbReference>
<keyword evidence="3" id="KW-0444">Lipid biosynthesis</keyword>
<evidence type="ECO:0000256" key="4">
    <source>
        <dbReference type="ARBA" id="ARBA00022679"/>
    </source>
</evidence>
<dbReference type="GO" id="GO:0016743">
    <property type="term" value="F:carboxyl- or carbamoyltransferase activity"/>
    <property type="evidence" value="ECO:0007669"/>
    <property type="project" value="InterPro"/>
</dbReference>
<dbReference type="InterPro" id="IPR001095">
    <property type="entry name" value="Acetyl_CoA_COase_a_su"/>
</dbReference>
<keyword evidence="6" id="KW-0276">Fatty acid metabolism</keyword>
<name>A0A4P6YRA6_9LACO</name>
<dbReference type="GO" id="GO:0005524">
    <property type="term" value="F:ATP binding"/>
    <property type="evidence" value="ECO:0007669"/>
    <property type="project" value="UniProtKB-KW"/>
</dbReference>
<dbReference type="AlphaFoldDB" id="A0A4P6YRA6"/>
<keyword evidence="8" id="KW-0443">Lipid metabolism</keyword>
<evidence type="ECO:0000256" key="8">
    <source>
        <dbReference type="ARBA" id="ARBA00023098"/>
    </source>
</evidence>
<evidence type="ECO:0000256" key="3">
    <source>
        <dbReference type="ARBA" id="ARBA00022516"/>
    </source>
</evidence>
<accession>A0A4P6YRA6</accession>
<dbReference type="Proteomes" id="UP000292886">
    <property type="component" value="Chromosome"/>
</dbReference>
<dbReference type="InterPro" id="IPR000014">
    <property type="entry name" value="PAS"/>
</dbReference>